<gene>
    <name evidence="4" type="ORF">AVJ23_09015</name>
</gene>
<evidence type="ECO:0000256" key="3">
    <source>
        <dbReference type="PROSITE-ProRule" id="PRU00339"/>
    </source>
</evidence>
<accession>A0A0W7WKP1</accession>
<dbReference type="Proteomes" id="UP000054396">
    <property type="component" value="Unassembled WGS sequence"/>
</dbReference>
<dbReference type="PANTHER" id="PTHR44858">
    <property type="entry name" value="TETRATRICOPEPTIDE REPEAT PROTEIN 6"/>
    <property type="match status" value="1"/>
</dbReference>
<dbReference type="SMART" id="SM00028">
    <property type="entry name" value="TPR"/>
    <property type="match status" value="2"/>
</dbReference>
<organism evidence="4 5">
    <name type="scientific">Pseudoponticoccus marisrubri</name>
    <dbReference type="NCBI Taxonomy" id="1685382"/>
    <lineage>
        <taxon>Bacteria</taxon>
        <taxon>Pseudomonadati</taxon>
        <taxon>Pseudomonadota</taxon>
        <taxon>Alphaproteobacteria</taxon>
        <taxon>Rhodobacterales</taxon>
        <taxon>Roseobacteraceae</taxon>
        <taxon>Pseudoponticoccus</taxon>
    </lineage>
</organism>
<dbReference type="InterPro" id="IPR011990">
    <property type="entry name" value="TPR-like_helical_dom_sf"/>
</dbReference>
<evidence type="ECO:0000256" key="2">
    <source>
        <dbReference type="ARBA" id="ARBA00022803"/>
    </source>
</evidence>
<comment type="caution">
    <text evidence="4">The sequence shown here is derived from an EMBL/GenBank/DDBJ whole genome shotgun (WGS) entry which is preliminary data.</text>
</comment>
<dbReference type="AlphaFoldDB" id="A0A0W7WKP1"/>
<evidence type="ECO:0000313" key="4">
    <source>
        <dbReference type="EMBL" id="KUF11184.1"/>
    </source>
</evidence>
<sequence length="183" mass="20187">MRHLVTVLPVALSVGSPLQADGCPEAPDISGQMAPLYQQLRNAPDAMAARQITAQMWALWDDAPDEPSQAMLDEGMRARAQFDFLRALDRFDALVGYCPFYAEGYNQRAFVNYLRQDYAAALPDLDRALELRPRHVGALSGRALTLLALGREAEGQAALRAALEINPWLSERALLKPLPGEEL</sequence>
<keyword evidence="1" id="KW-0677">Repeat</keyword>
<dbReference type="EMBL" id="LPXO01000004">
    <property type="protein sequence ID" value="KUF11184.1"/>
    <property type="molecule type" value="Genomic_DNA"/>
</dbReference>
<dbReference type="Gene3D" id="1.25.40.10">
    <property type="entry name" value="Tetratricopeptide repeat domain"/>
    <property type="match status" value="1"/>
</dbReference>
<keyword evidence="2 3" id="KW-0802">TPR repeat</keyword>
<evidence type="ECO:0000256" key="1">
    <source>
        <dbReference type="ARBA" id="ARBA00022737"/>
    </source>
</evidence>
<feature type="repeat" description="TPR" evidence="3">
    <location>
        <begin position="102"/>
        <end position="135"/>
    </location>
</feature>
<evidence type="ECO:0000313" key="5">
    <source>
        <dbReference type="Proteomes" id="UP000054396"/>
    </source>
</evidence>
<dbReference type="SUPFAM" id="SSF48452">
    <property type="entry name" value="TPR-like"/>
    <property type="match status" value="1"/>
</dbReference>
<dbReference type="RefSeq" id="WP_058861848.1">
    <property type="nucleotide sequence ID" value="NZ_LPXO01000004.1"/>
</dbReference>
<reference evidence="4 5" key="1">
    <citation type="submission" date="2015-12" db="EMBL/GenBank/DDBJ databases">
        <authorList>
            <person name="Shamseldin A."/>
            <person name="Moawad H."/>
            <person name="Abd El-Rahim W.M."/>
            <person name="Sadowsky M.J."/>
        </authorList>
    </citation>
    <scope>NUCLEOTIDE SEQUENCE [LARGE SCALE GENOMIC DNA]</scope>
    <source>
        <strain evidence="4 5">SJ5A-1</strain>
    </source>
</reference>
<dbReference type="PANTHER" id="PTHR44858:SF1">
    <property type="entry name" value="UDP-N-ACETYLGLUCOSAMINE--PEPTIDE N-ACETYLGLUCOSAMINYLTRANSFERASE SPINDLY-RELATED"/>
    <property type="match status" value="1"/>
</dbReference>
<dbReference type="STRING" id="1685382.AVJ23_09015"/>
<dbReference type="PROSITE" id="PS50005">
    <property type="entry name" value="TPR"/>
    <property type="match status" value="1"/>
</dbReference>
<proteinExistence type="predicted"/>
<dbReference type="InterPro" id="IPR050498">
    <property type="entry name" value="Ycf3"/>
</dbReference>
<keyword evidence="5" id="KW-1185">Reference proteome</keyword>
<protein>
    <submittedName>
        <fullName evidence="4">Uncharacterized protein</fullName>
    </submittedName>
</protein>
<name>A0A0W7WKP1_9RHOB</name>
<dbReference type="InterPro" id="IPR019734">
    <property type="entry name" value="TPR_rpt"/>
</dbReference>
<dbReference type="OrthoDB" id="9815010at2"/>